<dbReference type="OrthoDB" id="9808669at2"/>
<dbReference type="PROSITE" id="PS52004">
    <property type="entry name" value="KS3_2"/>
    <property type="match status" value="1"/>
</dbReference>
<dbReference type="EMBL" id="FNVO01000016">
    <property type="protein sequence ID" value="SEG83938.1"/>
    <property type="molecule type" value="Genomic_DNA"/>
</dbReference>
<dbReference type="AlphaFoldDB" id="A0A1H6DEX9"/>
<dbReference type="InterPro" id="IPR000794">
    <property type="entry name" value="Beta-ketoacyl_synthase"/>
</dbReference>
<evidence type="ECO:0000313" key="6">
    <source>
        <dbReference type="EMBL" id="SEG83938.1"/>
    </source>
</evidence>
<comment type="similarity">
    <text evidence="1 3">Belongs to the thiolase-like superfamily. Beta-ketoacyl-ACP synthases family.</text>
</comment>
<dbReference type="CDD" id="cd00834">
    <property type="entry name" value="KAS_I_II"/>
    <property type="match status" value="1"/>
</dbReference>
<dbReference type="PANTHER" id="PTHR11712">
    <property type="entry name" value="POLYKETIDE SYNTHASE-RELATED"/>
    <property type="match status" value="1"/>
</dbReference>
<feature type="region of interest" description="Disordered" evidence="4">
    <location>
        <begin position="1"/>
        <end position="29"/>
    </location>
</feature>
<gene>
    <name evidence="6" type="ORF">SAMN04489712_116106</name>
</gene>
<evidence type="ECO:0000256" key="4">
    <source>
        <dbReference type="SAM" id="MobiDB-lite"/>
    </source>
</evidence>
<feature type="domain" description="Ketosynthase family 3 (KS3)" evidence="5">
    <location>
        <begin position="21"/>
        <end position="428"/>
    </location>
</feature>
<organism evidence="6 7">
    <name type="scientific">Thermomonospora echinospora</name>
    <dbReference type="NCBI Taxonomy" id="1992"/>
    <lineage>
        <taxon>Bacteria</taxon>
        <taxon>Bacillati</taxon>
        <taxon>Actinomycetota</taxon>
        <taxon>Actinomycetes</taxon>
        <taxon>Streptosporangiales</taxon>
        <taxon>Thermomonosporaceae</taxon>
        <taxon>Thermomonospora</taxon>
    </lineage>
</organism>
<evidence type="ECO:0000256" key="3">
    <source>
        <dbReference type="RuleBase" id="RU003694"/>
    </source>
</evidence>
<keyword evidence="2 3" id="KW-0808">Transferase</keyword>
<dbReference type="Gene3D" id="3.40.47.10">
    <property type="match status" value="1"/>
</dbReference>
<dbReference type="InterPro" id="IPR016039">
    <property type="entry name" value="Thiolase-like"/>
</dbReference>
<evidence type="ECO:0000259" key="5">
    <source>
        <dbReference type="PROSITE" id="PS52004"/>
    </source>
</evidence>
<dbReference type="SMART" id="SM00825">
    <property type="entry name" value="PKS_KS"/>
    <property type="match status" value="1"/>
</dbReference>
<dbReference type="GO" id="GO:0004315">
    <property type="term" value="F:3-oxoacyl-[acyl-carrier-protein] synthase activity"/>
    <property type="evidence" value="ECO:0007669"/>
    <property type="project" value="TreeGrafter"/>
</dbReference>
<dbReference type="SUPFAM" id="SSF53901">
    <property type="entry name" value="Thiolase-like"/>
    <property type="match status" value="2"/>
</dbReference>
<reference evidence="7" key="1">
    <citation type="submission" date="2016-10" db="EMBL/GenBank/DDBJ databases">
        <authorList>
            <person name="Varghese N."/>
            <person name="Submissions S."/>
        </authorList>
    </citation>
    <scope>NUCLEOTIDE SEQUENCE [LARGE SCALE GENOMIC DNA]</scope>
    <source>
        <strain evidence="7">DSM 43163</strain>
    </source>
</reference>
<keyword evidence="7" id="KW-1185">Reference proteome</keyword>
<sequence length="437" mass="43974">MSADDPRDLRRRLPLSGSGPATRVAVTGMGVKSPAGSTVKDAYATVLSGKPQAVHVPAFLDLGLPVTMGCPVQGFCPEAYFSKAERRRLDRTAQLGVAAAADAVTDAGPGFAGDPARSGVYVGSGGVSLAAAMELTDHGRVDAAMPVTTVPRIMPNATAAWISIRHRMQGPCVTVTAACVSGAMAVGEAVQAIRAGRIDRAVAGGVDAPLAPAFIAAFARLGALSRRNDAPCEAGRPFDDRRDGFVLGEGAAFLTLERTEDAEKRGARIYGEITGYAVATDAAHIVGPRDDGALLARAMTTALEEAGLTPHDVGHVNAHGSSTRPGDRAEAAALRTVFGGSASGATPPIAAVKGVTGYLLGAGGAFEAAIALLCAGDGLVPPVPNFGGGADSAGLDIVTTSPRRLAPAPALSCSTGFGGQNAALVLDPVPSRWAAGA</sequence>
<dbReference type="PANTHER" id="PTHR11712:SF347">
    <property type="entry name" value="BETA KETOACYL-ACYL CARRIER PROTEIN SYNTHASE"/>
    <property type="match status" value="1"/>
</dbReference>
<dbReference type="InterPro" id="IPR014030">
    <property type="entry name" value="Ketoacyl_synth_N"/>
</dbReference>
<dbReference type="InterPro" id="IPR014031">
    <property type="entry name" value="Ketoacyl_synth_C"/>
</dbReference>
<dbReference type="InterPro" id="IPR020841">
    <property type="entry name" value="PKS_Beta-ketoAc_synthase_dom"/>
</dbReference>
<accession>A0A1H6DEX9</accession>
<dbReference type="GO" id="GO:0006633">
    <property type="term" value="P:fatty acid biosynthetic process"/>
    <property type="evidence" value="ECO:0007669"/>
    <property type="project" value="TreeGrafter"/>
</dbReference>
<protein>
    <submittedName>
        <fullName evidence="6">3-oxoacyl-[acyl-carrier-protein] synthase II</fullName>
    </submittedName>
</protein>
<evidence type="ECO:0000313" key="7">
    <source>
        <dbReference type="Proteomes" id="UP000236723"/>
    </source>
</evidence>
<dbReference type="Pfam" id="PF02801">
    <property type="entry name" value="Ketoacyl-synt_C"/>
    <property type="match status" value="1"/>
</dbReference>
<evidence type="ECO:0000256" key="2">
    <source>
        <dbReference type="ARBA" id="ARBA00022679"/>
    </source>
</evidence>
<name>A0A1H6DEX9_9ACTN</name>
<dbReference type="Pfam" id="PF00109">
    <property type="entry name" value="ketoacyl-synt"/>
    <property type="match status" value="1"/>
</dbReference>
<dbReference type="Proteomes" id="UP000236723">
    <property type="component" value="Unassembled WGS sequence"/>
</dbReference>
<evidence type="ECO:0000256" key="1">
    <source>
        <dbReference type="ARBA" id="ARBA00008467"/>
    </source>
</evidence>
<proteinExistence type="inferred from homology"/>